<dbReference type="Gene3D" id="3.30.1600.10">
    <property type="entry name" value="SIR2/SIRT2 'Small Domain"/>
    <property type="match status" value="1"/>
</dbReference>
<sequence>MARLIAHARPFPYPSPPASQQTTPPPGGMESTSASDKEGPPPAKRRKISKERSTEYLDLRGSEVPPNQDPELDQLLRVLHERRKIVVIAGAGISVSAGIPDFRSAGGLFRSLKDEHKLKGSGKDLFDASVYKDDTSTSSFHDMVSSMSRMTKEAAPTPFHHMLATIANEDRLLRLYSQNVDGIDTALEPLKTSVPLRKDEGGKWPKTVQLHGSLDKMVCSKCHELSDLNADLFSGPVPPACPNCEEFNSIRVNHEGKRSHGIGRLRPRMVLYNEGNPDDAAIGSVTTEDLRKRPDAVIVAGTTLKVPGVKRIVREMCKTVRNRRGGVAIWINTDLPPVAKELEDCFDIIVQGPCDEVARRAAMRKWDAPREQDECSQVTEDEMKNASLPPMWKHCPRSCI</sequence>
<keyword evidence="2" id="KW-0808">Transferase</keyword>
<dbReference type="Pfam" id="PF02146">
    <property type="entry name" value="SIR2"/>
    <property type="match status" value="1"/>
</dbReference>
<keyword evidence="4" id="KW-0862">Zinc</keyword>
<keyword evidence="4" id="KW-0479">Metal-binding</keyword>
<feature type="region of interest" description="Disordered" evidence="5">
    <location>
        <begin position="1"/>
        <end position="53"/>
    </location>
</feature>
<protein>
    <submittedName>
        <fullName evidence="7">DHS-like NAD/FAD-binding domain-containing protein</fullName>
    </submittedName>
</protein>
<evidence type="ECO:0000313" key="7">
    <source>
        <dbReference type="EMBL" id="KAF2484424.1"/>
    </source>
</evidence>
<dbReference type="InterPro" id="IPR026590">
    <property type="entry name" value="Ssirtuin_cat_dom"/>
</dbReference>
<dbReference type="RefSeq" id="XP_033590993.1">
    <property type="nucleotide sequence ID" value="XM_033736000.1"/>
</dbReference>
<dbReference type="Gene3D" id="3.40.50.1220">
    <property type="entry name" value="TPP-binding domain"/>
    <property type="match status" value="1"/>
</dbReference>
<dbReference type="InterPro" id="IPR026591">
    <property type="entry name" value="Sirtuin_cat_small_dom_sf"/>
</dbReference>
<feature type="binding site" evidence="4">
    <location>
        <position position="241"/>
    </location>
    <ligand>
        <name>Zn(2+)</name>
        <dbReference type="ChEBI" id="CHEBI:29105"/>
    </ligand>
</feature>
<dbReference type="OrthoDB" id="2919105at2759"/>
<reference evidence="7" key="1">
    <citation type="journal article" date="2020" name="Stud. Mycol.">
        <title>101 Dothideomycetes genomes: a test case for predicting lifestyles and emergence of pathogens.</title>
        <authorList>
            <person name="Haridas S."/>
            <person name="Albert R."/>
            <person name="Binder M."/>
            <person name="Bloem J."/>
            <person name="Labutti K."/>
            <person name="Salamov A."/>
            <person name="Andreopoulos B."/>
            <person name="Baker S."/>
            <person name="Barry K."/>
            <person name="Bills G."/>
            <person name="Bluhm B."/>
            <person name="Cannon C."/>
            <person name="Castanera R."/>
            <person name="Culley D."/>
            <person name="Daum C."/>
            <person name="Ezra D."/>
            <person name="Gonzalez J."/>
            <person name="Henrissat B."/>
            <person name="Kuo A."/>
            <person name="Liang C."/>
            <person name="Lipzen A."/>
            <person name="Lutzoni F."/>
            <person name="Magnuson J."/>
            <person name="Mondo S."/>
            <person name="Nolan M."/>
            <person name="Ohm R."/>
            <person name="Pangilinan J."/>
            <person name="Park H.-J."/>
            <person name="Ramirez L."/>
            <person name="Alfaro M."/>
            <person name="Sun H."/>
            <person name="Tritt A."/>
            <person name="Yoshinaga Y."/>
            <person name="Zwiers L.-H."/>
            <person name="Turgeon B."/>
            <person name="Goodwin S."/>
            <person name="Spatafora J."/>
            <person name="Crous P."/>
            <person name="Grigoriev I."/>
        </authorList>
    </citation>
    <scope>NUCLEOTIDE SEQUENCE</scope>
    <source>
        <strain evidence="7">CBS 113389</strain>
    </source>
</reference>
<dbReference type="AlphaFoldDB" id="A0A6A6PXG3"/>
<dbReference type="PROSITE" id="PS50305">
    <property type="entry name" value="SIRTUIN"/>
    <property type="match status" value="1"/>
</dbReference>
<evidence type="ECO:0000256" key="1">
    <source>
        <dbReference type="ARBA" id="ARBA00006924"/>
    </source>
</evidence>
<feature type="binding site" evidence="4">
    <location>
        <position position="219"/>
    </location>
    <ligand>
        <name>Zn(2+)</name>
        <dbReference type="ChEBI" id="CHEBI:29105"/>
    </ligand>
</feature>
<feature type="compositionally biased region" description="Pro residues" evidence="5">
    <location>
        <begin position="11"/>
        <end position="27"/>
    </location>
</feature>
<dbReference type="PANTHER" id="PTHR47651:SF17">
    <property type="entry name" value="DEACETYLASE SIRTUIN-TYPE DOMAIN-CONTAINING PROTEIN"/>
    <property type="match status" value="1"/>
</dbReference>
<comment type="similarity">
    <text evidence="1">Belongs to the sirtuin family. Class I subfamily.</text>
</comment>
<dbReference type="GeneID" id="54477002"/>
<dbReference type="InterPro" id="IPR029035">
    <property type="entry name" value="DHS-like_NAD/FAD-binding_dom"/>
</dbReference>
<evidence type="ECO:0000256" key="5">
    <source>
        <dbReference type="SAM" id="MobiDB-lite"/>
    </source>
</evidence>
<feature type="domain" description="Deacetylase sirtuin-type" evidence="6">
    <location>
        <begin position="65"/>
        <end position="369"/>
    </location>
</feature>
<proteinExistence type="inferred from homology"/>
<dbReference type="GO" id="GO:0046872">
    <property type="term" value="F:metal ion binding"/>
    <property type="evidence" value="ECO:0007669"/>
    <property type="project" value="UniProtKB-KW"/>
</dbReference>
<evidence type="ECO:0000256" key="4">
    <source>
        <dbReference type="PROSITE-ProRule" id="PRU00236"/>
    </source>
</evidence>
<keyword evidence="3" id="KW-0520">NAD</keyword>
<dbReference type="Proteomes" id="UP000799767">
    <property type="component" value="Unassembled WGS sequence"/>
</dbReference>
<evidence type="ECO:0000256" key="2">
    <source>
        <dbReference type="ARBA" id="ARBA00022679"/>
    </source>
</evidence>
<gene>
    <name evidence="7" type="ORF">BDY17DRAFT_316301</name>
</gene>
<dbReference type="GO" id="GO:0070403">
    <property type="term" value="F:NAD+ binding"/>
    <property type="evidence" value="ECO:0007669"/>
    <property type="project" value="InterPro"/>
</dbReference>
<dbReference type="EMBL" id="MU001634">
    <property type="protein sequence ID" value="KAF2484424.1"/>
    <property type="molecule type" value="Genomic_DNA"/>
</dbReference>
<feature type="binding site" evidence="4">
    <location>
        <position position="222"/>
    </location>
    <ligand>
        <name>Zn(2+)</name>
        <dbReference type="ChEBI" id="CHEBI:29105"/>
    </ligand>
</feature>
<dbReference type="SUPFAM" id="SSF52467">
    <property type="entry name" value="DHS-like NAD/FAD-binding domain"/>
    <property type="match status" value="1"/>
</dbReference>
<accession>A0A6A6PXG3</accession>
<feature type="active site" description="Proton acceptor" evidence="4">
    <location>
        <position position="211"/>
    </location>
</feature>
<evidence type="ECO:0000256" key="3">
    <source>
        <dbReference type="ARBA" id="ARBA00023027"/>
    </source>
</evidence>
<dbReference type="InterPro" id="IPR003000">
    <property type="entry name" value="Sirtuin"/>
</dbReference>
<evidence type="ECO:0000313" key="8">
    <source>
        <dbReference type="Proteomes" id="UP000799767"/>
    </source>
</evidence>
<organism evidence="7 8">
    <name type="scientific">Neohortaea acidophila</name>
    <dbReference type="NCBI Taxonomy" id="245834"/>
    <lineage>
        <taxon>Eukaryota</taxon>
        <taxon>Fungi</taxon>
        <taxon>Dikarya</taxon>
        <taxon>Ascomycota</taxon>
        <taxon>Pezizomycotina</taxon>
        <taxon>Dothideomycetes</taxon>
        <taxon>Dothideomycetidae</taxon>
        <taxon>Mycosphaerellales</taxon>
        <taxon>Teratosphaeriaceae</taxon>
        <taxon>Neohortaea</taxon>
    </lineage>
</organism>
<feature type="binding site" evidence="4">
    <location>
        <position position="244"/>
    </location>
    <ligand>
        <name>Zn(2+)</name>
        <dbReference type="ChEBI" id="CHEBI:29105"/>
    </ligand>
</feature>
<name>A0A6A6PXG3_9PEZI</name>
<keyword evidence="8" id="KW-1185">Reference proteome</keyword>
<dbReference type="PANTHER" id="PTHR47651">
    <property type="entry name" value="NAD-DEPENDENT HISTONE DEACETYLASE HST4"/>
    <property type="match status" value="1"/>
</dbReference>
<dbReference type="GO" id="GO:0016740">
    <property type="term" value="F:transferase activity"/>
    <property type="evidence" value="ECO:0007669"/>
    <property type="project" value="UniProtKB-KW"/>
</dbReference>
<evidence type="ECO:0000259" key="6">
    <source>
        <dbReference type="PROSITE" id="PS50305"/>
    </source>
</evidence>